<evidence type="ECO:0000256" key="1">
    <source>
        <dbReference type="SAM" id="MobiDB-lite"/>
    </source>
</evidence>
<dbReference type="RefSeq" id="WP_132602777.1">
    <property type="nucleotide sequence ID" value="NZ_NRRP01000045.1"/>
</dbReference>
<dbReference type="InterPro" id="IPR012644">
    <property type="entry name" value="CHP02300_FYDLN_acid"/>
</dbReference>
<feature type="compositionally biased region" description="Polar residues" evidence="1">
    <location>
        <begin position="37"/>
        <end position="53"/>
    </location>
</feature>
<organism evidence="2 3">
    <name type="scientific">Rhodovulum adriaticum</name>
    <name type="common">Rhodopseudomonas adriatica</name>
    <dbReference type="NCBI Taxonomy" id="35804"/>
    <lineage>
        <taxon>Bacteria</taxon>
        <taxon>Pseudomonadati</taxon>
        <taxon>Pseudomonadota</taxon>
        <taxon>Alphaproteobacteria</taxon>
        <taxon>Rhodobacterales</taxon>
        <taxon>Paracoccaceae</taxon>
        <taxon>Rhodovulum</taxon>
    </lineage>
</organism>
<dbReference type="Proteomes" id="UP000295733">
    <property type="component" value="Unassembled WGS sequence"/>
</dbReference>
<protein>
    <submittedName>
        <fullName evidence="2">Uncharacterized protein (TIGR02300 family)</fullName>
    </submittedName>
</protein>
<proteinExistence type="predicted"/>
<feature type="compositionally biased region" description="Acidic residues" evidence="1">
    <location>
        <begin position="65"/>
        <end position="110"/>
    </location>
</feature>
<comment type="caution">
    <text evidence="2">The sequence shown here is derived from an EMBL/GenBank/DDBJ whole genome shotgun (WGS) entry which is preliminary data.</text>
</comment>
<evidence type="ECO:0000313" key="2">
    <source>
        <dbReference type="EMBL" id="TCP22793.1"/>
    </source>
</evidence>
<dbReference type="EMBL" id="SLXL01000005">
    <property type="protein sequence ID" value="TCP22793.1"/>
    <property type="molecule type" value="Genomic_DNA"/>
</dbReference>
<name>A0A4R2NMA1_RHOAD</name>
<sequence>MPKEEWGVKRVCPNCSTRFYDLQRDPMTCPSCGHSFSVDSLSPGKSRSLTQDKATPAKAAPASDLSDDEEVIEDDEATDVDLGDDVLDDDDDDSVSLDDIADVSADDDEN</sequence>
<keyword evidence="3" id="KW-1185">Reference proteome</keyword>
<dbReference type="AlphaFoldDB" id="A0A4R2NMA1"/>
<dbReference type="NCBIfam" id="TIGR02300">
    <property type="entry name" value="FYDLN_acid"/>
    <property type="match status" value="1"/>
</dbReference>
<accession>A0A4R2NMA1</accession>
<feature type="region of interest" description="Disordered" evidence="1">
    <location>
        <begin position="33"/>
        <end position="110"/>
    </location>
</feature>
<evidence type="ECO:0000313" key="3">
    <source>
        <dbReference type="Proteomes" id="UP000295733"/>
    </source>
</evidence>
<dbReference type="OrthoDB" id="9815689at2"/>
<gene>
    <name evidence="2" type="ORF">EV656_10592</name>
</gene>
<dbReference type="Pfam" id="PF09538">
    <property type="entry name" value="FYDLN_acid"/>
    <property type="match status" value="1"/>
</dbReference>
<reference evidence="2 3" key="1">
    <citation type="submission" date="2019-03" db="EMBL/GenBank/DDBJ databases">
        <title>Genomic Encyclopedia of Type Strains, Phase IV (KMG-IV): sequencing the most valuable type-strain genomes for metagenomic binning, comparative biology and taxonomic classification.</title>
        <authorList>
            <person name="Goeker M."/>
        </authorList>
    </citation>
    <scope>NUCLEOTIDE SEQUENCE [LARGE SCALE GENOMIC DNA]</scope>
    <source>
        <strain evidence="2 3">DSM 2781</strain>
    </source>
</reference>